<dbReference type="Pfam" id="PF01418">
    <property type="entry name" value="HTH_6"/>
    <property type="match status" value="1"/>
</dbReference>
<evidence type="ECO:0000313" key="7">
    <source>
        <dbReference type="Proteomes" id="UP000284476"/>
    </source>
</evidence>
<keyword evidence="3" id="KW-0804">Transcription</keyword>
<dbReference type="PANTHER" id="PTHR30514:SF1">
    <property type="entry name" value="HTH-TYPE TRANSCRIPTIONAL REGULATOR HEXR-RELATED"/>
    <property type="match status" value="1"/>
</dbReference>
<dbReference type="RefSeq" id="WP_128209442.1">
    <property type="nucleotide sequence ID" value="NZ_JBHRSO010000051.1"/>
</dbReference>
<dbReference type="InterPro" id="IPR001347">
    <property type="entry name" value="SIS_dom"/>
</dbReference>
<protein>
    <submittedName>
        <fullName evidence="6">MurR/RpiR family transcriptional regulator</fullName>
    </submittedName>
</protein>
<evidence type="ECO:0000259" key="5">
    <source>
        <dbReference type="PROSITE" id="PS51464"/>
    </source>
</evidence>
<dbReference type="Pfam" id="PF01380">
    <property type="entry name" value="SIS"/>
    <property type="match status" value="1"/>
</dbReference>
<dbReference type="GO" id="GO:0097367">
    <property type="term" value="F:carbohydrate derivative binding"/>
    <property type="evidence" value="ECO:0007669"/>
    <property type="project" value="InterPro"/>
</dbReference>
<dbReference type="CDD" id="cd05013">
    <property type="entry name" value="SIS_RpiR"/>
    <property type="match status" value="1"/>
</dbReference>
<keyword evidence="1" id="KW-0805">Transcription regulation</keyword>
<dbReference type="InterPro" id="IPR000281">
    <property type="entry name" value="HTH_RpiR"/>
</dbReference>
<dbReference type="InterPro" id="IPR009057">
    <property type="entry name" value="Homeodomain-like_sf"/>
</dbReference>
<dbReference type="InterPro" id="IPR036388">
    <property type="entry name" value="WH-like_DNA-bd_sf"/>
</dbReference>
<dbReference type="PANTHER" id="PTHR30514">
    <property type="entry name" value="GLUCOKINASE"/>
    <property type="match status" value="1"/>
</dbReference>
<dbReference type="Gene3D" id="1.10.10.10">
    <property type="entry name" value="Winged helix-like DNA-binding domain superfamily/Winged helix DNA-binding domain"/>
    <property type="match status" value="1"/>
</dbReference>
<feature type="domain" description="SIS" evidence="5">
    <location>
        <begin position="120"/>
        <end position="260"/>
    </location>
</feature>
<reference evidence="6 7" key="2">
    <citation type="submission" date="2019-01" db="EMBL/GenBank/DDBJ databases">
        <authorList>
            <person name="Li Y."/>
        </authorList>
    </citation>
    <scope>NUCLEOTIDE SEQUENCE [LARGE SCALE GENOMIC DNA]</scope>
    <source>
        <strain evidence="6 7">SK2B-1</strain>
    </source>
</reference>
<dbReference type="GO" id="GO:1901135">
    <property type="term" value="P:carbohydrate derivative metabolic process"/>
    <property type="evidence" value="ECO:0007669"/>
    <property type="project" value="InterPro"/>
</dbReference>
<name>A0A443JFU9_9RHOB</name>
<reference evidence="6 7" key="1">
    <citation type="submission" date="2019-01" db="EMBL/GenBank/DDBJ databases">
        <title>Sinorhodobacter populi sp. nov. isolated from the symptomatic bark tissue of Populus euramericana canker.</title>
        <authorList>
            <person name="Xu G."/>
        </authorList>
    </citation>
    <scope>NUCLEOTIDE SEQUENCE [LARGE SCALE GENOMIC DNA]</scope>
    <source>
        <strain evidence="6 7">SK2B-1</strain>
    </source>
</reference>
<dbReference type="Gene3D" id="3.40.50.10490">
    <property type="entry name" value="Glucose-6-phosphate isomerase like protein, domain 1"/>
    <property type="match status" value="1"/>
</dbReference>
<dbReference type="EMBL" id="SAUZ01000016">
    <property type="protein sequence ID" value="RWR19293.1"/>
    <property type="molecule type" value="Genomic_DNA"/>
</dbReference>
<dbReference type="GO" id="GO:0003700">
    <property type="term" value="F:DNA-binding transcription factor activity"/>
    <property type="evidence" value="ECO:0007669"/>
    <property type="project" value="InterPro"/>
</dbReference>
<dbReference type="Proteomes" id="UP000284476">
    <property type="component" value="Unassembled WGS sequence"/>
</dbReference>
<evidence type="ECO:0000259" key="4">
    <source>
        <dbReference type="PROSITE" id="PS51071"/>
    </source>
</evidence>
<proteinExistence type="predicted"/>
<dbReference type="InterPro" id="IPR047640">
    <property type="entry name" value="RpiR-like"/>
</dbReference>
<dbReference type="PROSITE" id="PS51071">
    <property type="entry name" value="HTH_RPIR"/>
    <property type="match status" value="1"/>
</dbReference>
<dbReference type="SUPFAM" id="SSF53697">
    <property type="entry name" value="SIS domain"/>
    <property type="match status" value="1"/>
</dbReference>
<keyword evidence="2" id="KW-0238">DNA-binding</keyword>
<dbReference type="PROSITE" id="PS51464">
    <property type="entry name" value="SIS"/>
    <property type="match status" value="1"/>
</dbReference>
<evidence type="ECO:0000256" key="2">
    <source>
        <dbReference type="ARBA" id="ARBA00023125"/>
    </source>
</evidence>
<feature type="domain" description="HTH rpiR-type" evidence="4">
    <location>
        <begin position="1"/>
        <end position="77"/>
    </location>
</feature>
<accession>A0A443JFU9</accession>
<dbReference type="GO" id="GO:0003677">
    <property type="term" value="F:DNA binding"/>
    <property type="evidence" value="ECO:0007669"/>
    <property type="project" value="UniProtKB-KW"/>
</dbReference>
<gene>
    <name evidence="6" type="ORF">D2T30_14420</name>
</gene>
<evidence type="ECO:0000313" key="6">
    <source>
        <dbReference type="EMBL" id="RWR19293.1"/>
    </source>
</evidence>
<dbReference type="InterPro" id="IPR035472">
    <property type="entry name" value="RpiR-like_SIS"/>
</dbReference>
<organism evidence="6 7">
    <name type="scientific">Paenirhodobacter populi</name>
    <dbReference type="NCBI Taxonomy" id="2306993"/>
    <lineage>
        <taxon>Bacteria</taxon>
        <taxon>Pseudomonadati</taxon>
        <taxon>Pseudomonadota</taxon>
        <taxon>Alphaproteobacteria</taxon>
        <taxon>Rhodobacterales</taxon>
        <taxon>Rhodobacter group</taxon>
        <taxon>Paenirhodobacter</taxon>
    </lineage>
</organism>
<dbReference type="AlphaFoldDB" id="A0A443JFU9"/>
<dbReference type="SUPFAM" id="SSF46689">
    <property type="entry name" value="Homeodomain-like"/>
    <property type="match status" value="1"/>
</dbReference>
<sequence>MDLFQTLANTAGKPEGLDARLARTVLDDVDFAMRASIAELAERAGVSAPSVTRFSRRIGCAGYPDFKVKLAQMAYVGLRYLKPEVTSTTPAEVAEDIVTKAQDALFRFHRQVDLAAMERAAQLLRGADFIQAVGAGGNSSMIAGELHNRLFRLGLRVHSSNDLTMSLMQASAATEGTVTIVSSMTGIDATLVRCVELLGQQGLPTIALTQSGSPLAKAASVVITIDLPEGQNIFRPSSTRFAYLAAVDVLANLVAYADRATSLQTLRRVKAELVRSRDGDDRQLLGD</sequence>
<dbReference type="InterPro" id="IPR046348">
    <property type="entry name" value="SIS_dom_sf"/>
</dbReference>
<evidence type="ECO:0000256" key="1">
    <source>
        <dbReference type="ARBA" id="ARBA00023015"/>
    </source>
</evidence>
<comment type="caution">
    <text evidence="6">The sequence shown here is derived from an EMBL/GenBank/DDBJ whole genome shotgun (WGS) entry which is preliminary data.</text>
</comment>
<evidence type="ECO:0000256" key="3">
    <source>
        <dbReference type="ARBA" id="ARBA00023163"/>
    </source>
</evidence>